<dbReference type="EMBL" id="AONQ01000005">
    <property type="protein sequence ID" value="EME71396.1"/>
    <property type="molecule type" value="Genomic_DNA"/>
</dbReference>
<evidence type="ECO:0000256" key="1">
    <source>
        <dbReference type="SAM" id="MobiDB-lite"/>
    </source>
</evidence>
<proteinExistence type="predicted"/>
<dbReference type="GO" id="GO:0019068">
    <property type="term" value="P:virion assembly"/>
    <property type="evidence" value="ECO:0007669"/>
    <property type="project" value="InterPro"/>
</dbReference>
<dbReference type="RefSeq" id="WP_008614263.1">
    <property type="nucleotide sequence ID" value="NZ_AONQ01000005.1"/>
</dbReference>
<dbReference type="OrthoDB" id="9770450at2"/>
<feature type="region of interest" description="Disordered" evidence="1">
    <location>
        <begin position="518"/>
        <end position="551"/>
    </location>
</feature>
<dbReference type="Pfam" id="PF05136">
    <property type="entry name" value="Phage_portal_2"/>
    <property type="match status" value="1"/>
</dbReference>
<organism evidence="2 3">
    <name type="scientific">Paramagnetospirillum caucaseum</name>
    <dbReference type="NCBI Taxonomy" id="1244869"/>
    <lineage>
        <taxon>Bacteria</taxon>
        <taxon>Pseudomonadati</taxon>
        <taxon>Pseudomonadota</taxon>
        <taxon>Alphaproteobacteria</taxon>
        <taxon>Rhodospirillales</taxon>
        <taxon>Magnetospirillaceae</taxon>
        <taxon>Paramagnetospirillum</taxon>
    </lineage>
</organism>
<sequence length="551" mass="59056">MSNAKVAAALRGLRPTLIDRLVNFVDPVRGTARLRSRAQGIVLSAMWGGGYTGARKDRRALKNADKRDLSADAALLPDLATLRGLSHSMYLNHPLARAAVKRVRTAVVGGGLTFKAKVDRRYLGLSDQEAESWEAAAERLQAMHFQSKFFDSAQERDADQMAASVLISVLLSGDTLVVRRYIEPGEGLRRAALLGTCAQLVDSARLCNPDNRPDGVLLSNGNRVAGGVERDGDGAAQAYWVLPSHPGDLRFDRRPPVRLLAVGESGERLIWHIFAAERAEQSRGEPFLAPVIEPLHQLGKYTEAELTAAVVSGLFTVFVETASGQGMAPVAGAESDVAGEYQLGPGAVLQGVPGDKVTTIDPNRPNVAFDPFVMACLRQVGAALEIPFEVLILHFTASYSAARAAILEAWRFFVRVRSWLIKEFYQPQYEAMLAECIARDLLTAPGFFDDLRLRAAYCGADWVGPPMGQLNPLQETKALVEQVASGLNTRERATAQLGNGDWESNVATLGREAGQMSAAGIIPAAGADPAASSSSPDPAAPPDGGDQESPP</sequence>
<reference evidence="2 3" key="1">
    <citation type="journal article" date="2014" name="Genome Announc.">
        <title>Draft Genome Sequence of Magnetospirillum sp. Strain SO-1, a Freshwater Magnetotactic Bacterium Isolated from the Ol'khovka River, Russia.</title>
        <authorList>
            <person name="Grouzdev D.S."/>
            <person name="Dziuba M.V."/>
            <person name="Sukhacheva M.S."/>
            <person name="Mardanov A.V."/>
            <person name="Beletskiy A.V."/>
            <person name="Kuznetsov B.B."/>
            <person name="Skryabin K.G."/>
        </authorList>
    </citation>
    <scope>NUCLEOTIDE SEQUENCE [LARGE SCALE GENOMIC DNA]</scope>
    <source>
        <strain evidence="2 3">SO-1</strain>
    </source>
</reference>
<dbReference type="STRING" id="1244869.H261_03268"/>
<comment type="caution">
    <text evidence="2">The sequence shown here is derived from an EMBL/GenBank/DDBJ whole genome shotgun (WGS) entry which is preliminary data.</text>
</comment>
<name>M2YEI3_9PROT</name>
<dbReference type="eggNOG" id="COG5511">
    <property type="taxonomic scope" value="Bacteria"/>
</dbReference>
<dbReference type="GO" id="GO:0005198">
    <property type="term" value="F:structural molecule activity"/>
    <property type="evidence" value="ECO:0007669"/>
    <property type="project" value="InterPro"/>
</dbReference>
<dbReference type="PATRIC" id="fig|1244869.3.peg.653"/>
<accession>M2YEI3</accession>
<evidence type="ECO:0000313" key="2">
    <source>
        <dbReference type="EMBL" id="EME71396.1"/>
    </source>
</evidence>
<keyword evidence="3" id="KW-1185">Reference proteome</keyword>
<feature type="compositionally biased region" description="Low complexity" evidence="1">
    <location>
        <begin position="518"/>
        <end position="537"/>
    </location>
</feature>
<dbReference type="Proteomes" id="UP000011744">
    <property type="component" value="Unassembled WGS sequence"/>
</dbReference>
<protein>
    <submittedName>
        <fullName evidence="2">Lambda family phage portal protein</fullName>
    </submittedName>
</protein>
<evidence type="ECO:0000313" key="3">
    <source>
        <dbReference type="Proteomes" id="UP000011744"/>
    </source>
</evidence>
<gene>
    <name evidence="2" type="ORF">H261_03268</name>
</gene>
<dbReference type="AlphaFoldDB" id="M2YEI3"/>
<dbReference type="InterPro" id="IPR006429">
    <property type="entry name" value="Phage_lambda_portal"/>
</dbReference>